<keyword evidence="3 5" id="KW-1133">Transmembrane helix</keyword>
<accession>A0A9N9F1M2</accession>
<dbReference type="EMBL" id="CAJVPI010000226">
    <property type="protein sequence ID" value="CAG8504162.1"/>
    <property type="molecule type" value="Genomic_DNA"/>
</dbReference>
<dbReference type="GO" id="GO:0016020">
    <property type="term" value="C:membrane"/>
    <property type="evidence" value="ECO:0007669"/>
    <property type="project" value="UniProtKB-SubCell"/>
</dbReference>
<dbReference type="OrthoDB" id="262547at2759"/>
<comment type="caution">
    <text evidence="7">The sequence shown here is derived from an EMBL/GenBank/DDBJ whole genome shotgun (WGS) entry which is preliminary data.</text>
</comment>
<comment type="subcellular location">
    <subcellularLocation>
        <location evidence="1">Membrane</location>
        <topology evidence="1">Multi-pass membrane protein</topology>
    </subcellularLocation>
</comment>
<evidence type="ECO:0000313" key="7">
    <source>
        <dbReference type="EMBL" id="CAG8504162.1"/>
    </source>
</evidence>
<dbReference type="InterPro" id="IPR003689">
    <property type="entry name" value="ZIP"/>
</dbReference>
<name>A0A9N9F1M2_9GLOM</name>
<evidence type="ECO:0000256" key="1">
    <source>
        <dbReference type="ARBA" id="ARBA00004141"/>
    </source>
</evidence>
<keyword evidence="8" id="KW-1185">Reference proteome</keyword>
<sequence>MFGSLLRLTLLLSLLVALSEAHGAINDGDTGNTQNVPSVFPSEKHGTLAEGNIRLGFGLTALAAAASALGSLTPFLDSLFPLLPFMADFRITKSKGFLAGSFAFASGVLLALVLTDLYPEAISGYQNSGKFNKKFGSFVAAAVYIGTVLCIFIGKALFRKYKRRRVPDANEEYKSDIEKADEKIVENIDHHKMLKVGLQVAAALALHNFPEGLASFTTTIASAKIGVIFAIALALHKLPEGLIIALPIYFATGSRWKAFLIAASVGVISQFLGAILGYVLFVTYWNEAVSATMFAIVTGSLLYIVLHSMIPLARHYDPNNRYVTYYLFGGLFFFAIVSAIFDIA</sequence>
<dbReference type="Pfam" id="PF02535">
    <property type="entry name" value="Zip"/>
    <property type="match status" value="1"/>
</dbReference>
<feature type="transmembrane region" description="Helical" evidence="5">
    <location>
        <begin position="288"/>
        <end position="310"/>
    </location>
</feature>
<feature type="transmembrane region" description="Helical" evidence="5">
    <location>
        <begin position="97"/>
        <end position="115"/>
    </location>
</feature>
<protein>
    <submittedName>
        <fullName evidence="7">9506_t:CDS:1</fullName>
    </submittedName>
</protein>
<evidence type="ECO:0000256" key="5">
    <source>
        <dbReference type="SAM" id="Phobius"/>
    </source>
</evidence>
<proteinExistence type="predicted"/>
<gene>
    <name evidence="7" type="ORF">PBRASI_LOCUS2766</name>
</gene>
<feature type="transmembrane region" description="Helical" evidence="5">
    <location>
        <begin position="135"/>
        <end position="158"/>
    </location>
</feature>
<dbReference type="Proteomes" id="UP000789739">
    <property type="component" value="Unassembled WGS sequence"/>
</dbReference>
<feature type="transmembrane region" description="Helical" evidence="5">
    <location>
        <begin position="256"/>
        <end position="282"/>
    </location>
</feature>
<evidence type="ECO:0000313" key="8">
    <source>
        <dbReference type="Proteomes" id="UP000789739"/>
    </source>
</evidence>
<keyword evidence="2 5" id="KW-0812">Transmembrane</keyword>
<feature type="transmembrane region" description="Helical" evidence="5">
    <location>
        <begin position="322"/>
        <end position="341"/>
    </location>
</feature>
<evidence type="ECO:0000256" key="3">
    <source>
        <dbReference type="ARBA" id="ARBA00022989"/>
    </source>
</evidence>
<dbReference type="AlphaFoldDB" id="A0A9N9F1M2"/>
<reference evidence="7" key="1">
    <citation type="submission" date="2021-06" db="EMBL/GenBank/DDBJ databases">
        <authorList>
            <person name="Kallberg Y."/>
            <person name="Tangrot J."/>
            <person name="Rosling A."/>
        </authorList>
    </citation>
    <scope>NUCLEOTIDE SEQUENCE</scope>
    <source>
        <strain evidence="7">BR232B</strain>
    </source>
</reference>
<feature type="signal peptide" evidence="6">
    <location>
        <begin position="1"/>
        <end position="21"/>
    </location>
</feature>
<evidence type="ECO:0000256" key="4">
    <source>
        <dbReference type="ARBA" id="ARBA00023136"/>
    </source>
</evidence>
<evidence type="ECO:0000256" key="6">
    <source>
        <dbReference type="SAM" id="SignalP"/>
    </source>
</evidence>
<keyword evidence="4 5" id="KW-0472">Membrane</keyword>
<dbReference type="PANTHER" id="PTHR11040">
    <property type="entry name" value="ZINC/IRON TRANSPORTER"/>
    <property type="match status" value="1"/>
</dbReference>
<evidence type="ECO:0000256" key="2">
    <source>
        <dbReference type="ARBA" id="ARBA00022692"/>
    </source>
</evidence>
<organism evidence="7 8">
    <name type="scientific">Paraglomus brasilianum</name>
    <dbReference type="NCBI Taxonomy" id="144538"/>
    <lineage>
        <taxon>Eukaryota</taxon>
        <taxon>Fungi</taxon>
        <taxon>Fungi incertae sedis</taxon>
        <taxon>Mucoromycota</taxon>
        <taxon>Glomeromycotina</taxon>
        <taxon>Glomeromycetes</taxon>
        <taxon>Paraglomerales</taxon>
        <taxon>Paraglomeraceae</taxon>
        <taxon>Paraglomus</taxon>
    </lineage>
</organism>
<dbReference type="PANTHER" id="PTHR11040:SF205">
    <property type="entry name" value="ZINC TRANSPORTER ZUPT"/>
    <property type="match status" value="1"/>
</dbReference>
<keyword evidence="6" id="KW-0732">Signal</keyword>
<feature type="chain" id="PRO_5040158886" evidence="6">
    <location>
        <begin position="22"/>
        <end position="344"/>
    </location>
</feature>
<feature type="transmembrane region" description="Helical" evidence="5">
    <location>
        <begin position="55"/>
        <end position="76"/>
    </location>
</feature>
<dbReference type="GO" id="GO:0005385">
    <property type="term" value="F:zinc ion transmembrane transporter activity"/>
    <property type="evidence" value="ECO:0007669"/>
    <property type="project" value="TreeGrafter"/>
</dbReference>